<evidence type="ECO:0000313" key="2">
    <source>
        <dbReference type="EMBL" id="SKA83716.1"/>
    </source>
</evidence>
<proteinExistence type="predicted"/>
<keyword evidence="1" id="KW-1133">Transmembrane helix</keyword>
<dbReference type="AlphaFoldDB" id="A0A1T4X2D9"/>
<protein>
    <submittedName>
        <fullName evidence="2">Uncharacterized protein</fullName>
    </submittedName>
</protein>
<keyword evidence="4" id="KW-1185">Reference proteome</keyword>
<evidence type="ECO:0000256" key="1">
    <source>
        <dbReference type="SAM" id="Phobius"/>
    </source>
</evidence>
<name>A0A1T4X2D9_9BACT</name>
<dbReference type="RefSeq" id="WP_078686186.1">
    <property type="nucleotide sequence ID" value="NZ_FUYA01000016.1"/>
</dbReference>
<reference evidence="2 4" key="1">
    <citation type="submission" date="2017-02" db="EMBL/GenBank/DDBJ databases">
        <authorList>
            <person name="Peterson S.W."/>
        </authorList>
    </citation>
    <scope>NUCLEOTIDE SEQUENCE [LARGE SCALE GENOMIC DNA]</scope>
    <source>
        <strain evidence="2 4">DSM 18034</strain>
    </source>
</reference>
<accession>A0A1T4X2D9</accession>
<keyword evidence="1" id="KW-0472">Membrane</keyword>
<organism evidence="2 4">
    <name type="scientific">Desulfobaculum bizertense DSM 18034</name>
    <dbReference type="NCBI Taxonomy" id="1121442"/>
    <lineage>
        <taxon>Bacteria</taxon>
        <taxon>Pseudomonadati</taxon>
        <taxon>Thermodesulfobacteriota</taxon>
        <taxon>Desulfovibrionia</taxon>
        <taxon>Desulfovibrionales</taxon>
        <taxon>Desulfovibrionaceae</taxon>
        <taxon>Desulfobaculum</taxon>
    </lineage>
</organism>
<keyword evidence="1" id="KW-0812">Transmembrane</keyword>
<feature type="transmembrane region" description="Helical" evidence="1">
    <location>
        <begin position="81"/>
        <end position="102"/>
    </location>
</feature>
<dbReference type="EMBL" id="FUYA01000024">
    <property type="protein sequence ID" value="SKA84685.1"/>
    <property type="molecule type" value="Genomic_DNA"/>
</dbReference>
<evidence type="ECO:0000313" key="3">
    <source>
        <dbReference type="EMBL" id="SKA84685.1"/>
    </source>
</evidence>
<dbReference type="STRING" id="1121442.SAMN02745702_02923"/>
<dbReference type="Proteomes" id="UP000189733">
    <property type="component" value="Unassembled WGS sequence"/>
</dbReference>
<gene>
    <name evidence="2" type="ORF">SAMN02745702_02923</name>
    <name evidence="3" type="ORF">SAMN02745702_02977</name>
</gene>
<feature type="transmembrane region" description="Helical" evidence="1">
    <location>
        <begin position="48"/>
        <end position="69"/>
    </location>
</feature>
<evidence type="ECO:0000313" key="4">
    <source>
        <dbReference type="Proteomes" id="UP000189733"/>
    </source>
</evidence>
<dbReference type="EMBL" id="FUYA01000016">
    <property type="protein sequence ID" value="SKA83716.1"/>
    <property type="molecule type" value="Genomic_DNA"/>
</dbReference>
<sequence length="126" mass="14308">MKWLVNLIKFPFVLTPEQDFFKWAFSQYLFYVVARVAVTALMGMSAGGILSVDSMLLVAFSVAAFVGPARGQGTSPKRKFLFQYVLFVFGSYVSALIGPFRWTRLAFDAYLLAYMWVRWGTVGDEF</sequence>
<feature type="transmembrane region" description="Helical" evidence="1">
    <location>
        <begin position="20"/>
        <end position="42"/>
    </location>
</feature>